<keyword evidence="1" id="KW-0547">Nucleotide-binding</keyword>
<proteinExistence type="predicted"/>
<evidence type="ECO:0000313" key="9">
    <source>
        <dbReference type="EMBL" id="MBB4014716.1"/>
    </source>
</evidence>
<dbReference type="SUPFAM" id="SSF46689">
    <property type="entry name" value="Homeodomain-like"/>
    <property type="match status" value="1"/>
</dbReference>
<reference evidence="9 10" key="1">
    <citation type="submission" date="2020-08" db="EMBL/GenBank/DDBJ databases">
        <title>Genomic Encyclopedia of Type Strains, Phase IV (KMG-IV): sequencing the most valuable type-strain genomes for metagenomic binning, comparative biology and taxonomic classification.</title>
        <authorList>
            <person name="Goeker M."/>
        </authorList>
    </citation>
    <scope>NUCLEOTIDE SEQUENCE [LARGE SCALE GENOMIC DNA]</scope>
    <source>
        <strain evidence="9 10">DSM 106739</strain>
    </source>
</reference>
<dbReference type="InterPro" id="IPR002197">
    <property type="entry name" value="HTH_Fis"/>
</dbReference>
<dbReference type="FunFam" id="3.40.50.300:FF:000006">
    <property type="entry name" value="DNA-binding transcriptional regulator NtrC"/>
    <property type="match status" value="1"/>
</dbReference>
<dbReference type="Pfam" id="PF00072">
    <property type="entry name" value="Response_reg"/>
    <property type="match status" value="1"/>
</dbReference>
<dbReference type="Gene3D" id="3.40.50.2300">
    <property type="match status" value="1"/>
</dbReference>
<organism evidence="9 10">
    <name type="scientific">Niveibacterium umoris</name>
    <dbReference type="NCBI Taxonomy" id="1193620"/>
    <lineage>
        <taxon>Bacteria</taxon>
        <taxon>Pseudomonadati</taxon>
        <taxon>Pseudomonadota</taxon>
        <taxon>Betaproteobacteria</taxon>
        <taxon>Rhodocyclales</taxon>
        <taxon>Rhodocyclaceae</taxon>
        <taxon>Niveibacterium</taxon>
    </lineage>
</organism>
<evidence type="ECO:0000259" key="8">
    <source>
        <dbReference type="PROSITE" id="PS50110"/>
    </source>
</evidence>
<dbReference type="GO" id="GO:0043565">
    <property type="term" value="F:sequence-specific DNA binding"/>
    <property type="evidence" value="ECO:0007669"/>
    <property type="project" value="InterPro"/>
</dbReference>
<dbReference type="GO" id="GO:0000160">
    <property type="term" value="P:phosphorelay signal transduction system"/>
    <property type="evidence" value="ECO:0007669"/>
    <property type="project" value="InterPro"/>
</dbReference>
<dbReference type="InterPro" id="IPR058031">
    <property type="entry name" value="AAA_lid_NorR"/>
</dbReference>
<dbReference type="GO" id="GO:0005524">
    <property type="term" value="F:ATP binding"/>
    <property type="evidence" value="ECO:0007669"/>
    <property type="project" value="UniProtKB-KW"/>
</dbReference>
<dbReference type="InterPro" id="IPR009057">
    <property type="entry name" value="Homeodomain-like_sf"/>
</dbReference>
<feature type="modified residue" description="4-aspartylphosphate" evidence="6">
    <location>
        <position position="63"/>
    </location>
</feature>
<keyword evidence="10" id="KW-1185">Reference proteome</keyword>
<accession>A0A840BV80</accession>
<dbReference type="SUPFAM" id="SSF52172">
    <property type="entry name" value="CheY-like"/>
    <property type="match status" value="1"/>
</dbReference>
<dbReference type="RefSeq" id="WP_183637795.1">
    <property type="nucleotide sequence ID" value="NZ_BAABLE010000008.1"/>
</dbReference>
<dbReference type="Gene3D" id="1.10.8.60">
    <property type="match status" value="1"/>
</dbReference>
<dbReference type="EMBL" id="JACIET010000003">
    <property type="protein sequence ID" value="MBB4014716.1"/>
    <property type="molecule type" value="Genomic_DNA"/>
</dbReference>
<sequence>MSGASERRARTDAAVLIVDDEADIRELLELTLLRMGLGADAAGSLAEARALLAERNYKLCLTDMRLPDGEGLTLVKEIAQHHPELPVAVITAYGSMENAVTALKVGAFDYLSKPVSLEQLRALVKSVFDLPKRTAESRPIGATSLTGDSPTMQQVRGMIERLARSQAPVYISGESGSGKERAARLIHEHGARASKPFVAVNCGAIPENLMESEFFGYRKGAFTGADADRDGFFQAANGGTLFLDEVGDLPLPMQVKLLRAIQEKRVRRVGDTSELAVDLRIISATHRNLKDLVDQGRFRQDLFYRLNVIELRMPALRERREDIPALVEALLRRLANDAGLPTPRIEDAAMAALMRYAFPGNVRELENVLERALALHSAECITADDLHIEPREGEDGVAAVPGGGVALERESLQDYLDRVERQAINEAIAKTDGNRTAAARLLGVTFRSLRYRMDRLGMKD</sequence>
<feature type="domain" description="Response regulatory" evidence="8">
    <location>
        <begin position="14"/>
        <end position="128"/>
    </location>
</feature>
<feature type="domain" description="Sigma-54 factor interaction" evidence="7">
    <location>
        <begin position="145"/>
        <end position="374"/>
    </location>
</feature>
<dbReference type="SMART" id="SM00382">
    <property type="entry name" value="AAA"/>
    <property type="match status" value="1"/>
</dbReference>
<dbReference type="PROSITE" id="PS50110">
    <property type="entry name" value="RESPONSE_REGULATORY"/>
    <property type="match status" value="1"/>
</dbReference>
<evidence type="ECO:0000256" key="6">
    <source>
        <dbReference type="PROSITE-ProRule" id="PRU00169"/>
    </source>
</evidence>
<keyword evidence="5" id="KW-0804">Transcription</keyword>
<dbReference type="Pfam" id="PF00158">
    <property type="entry name" value="Sigma54_activat"/>
    <property type="match status" value="1"/>
</dbReference>
<evidence type="ECO:0000256" key="1">
    <source>
        <dbReference type="ARBA" id="ARBA00022741"/>
    </source>
</evidence>
<dbReference type="InterPro" id="IPR027417">
    <property type="entry name" value="P-loop_NTPase"/>
</dbReference>
<keyword evidence="3" id="KW-0805">Transcription regulation</keyword>
<keyword evidence="4" id="KW-0238">DNA-binding</keyword>
<evidence type="ECO:0000256" key="2">
    <source>
        <dbReference type="ARBA" id="ARBA00022840"/>
    </source>
</evidence>
<dbReference type="Gene3D" id="1.10.10.60">
    <property type="entry name" value="Homeodomain-like"/>
    <property type="match status" value="1"/>
</dbReference>
<dbReference type="InterPro" id="IPR001789">
    <property type="entry name" value="Sig_transdc_resp-reg_receiver"/>
</dbReference>
<dbReference type="PANTHER" id="PTHR32071:SF100">
    <property type="entry name" value="RESPONSE REGULATOR PROTEIN PILR"/>
    <property type="match status" value="1"/>
</dbReference>
<dbReference type="PROSITE" id="PS00688">
    <property type="entry name" value="SIGMA54_INTERACT_3"/>
    <property type="match status" value="1"/>
</dbReference>
<protein>
    <submittedName>
        <fullName evidence="9">Two-component system response regulator PilR (NtrC family)</fullName>
    </submittedName>
</protein>
<dbReference type="SUPFAM" id="SSF52540">
    <property type="entry name" value="P-loop containing nucleoside triphosphate hydrolases"/>
    <property type="match status" value="1"/>
</dbReference>
<dbReference type="SMART" id="SM00448">
    <property type="entry name" value="REC"/>
    <property type="match status" value="1"/>
</dbReference>
<dbReference type="PROSITE" id="PS50045">
    <property type="entry name" value="SIGMA54_INTERACT_4"/>
    <property type="match status" value="1"/>
</dbReference>
<dbReference type="PRINTS" id="PR01590">
    <property type="entry name" value="HTHFIS"/>
</dbReference>
<comment type="caution">
    <text evidence="9">The sequence shown here is derived from an EMBL/GenBank/DDBJ whole genome shotgun (WGS) entry which is preliminary data.</text>
</comment>
<dbReference type="Gene3D" id="3.40.50.300">
    <property type="entry name" value="P-loop containing nucleotide triphosphate hydrolases"/>
    <property type="match status" value="1"/>
</dbReference>
<dbReference type="Proteomes" id="UP000561045">
    <property type="component" value="Unassembled WGS sequence"/>
</dbReference>
<evidence type="ECO:0000259" key="7">
    <source>
        <dbReference type="PROSITE" id="PS50045"/>
    </source>
</evidence>
<dbReference type="InterPro" id="IPR003593">
    <property type="entry name" value="AAA+_ATPase"/>
</dbReference>
<dbReference type="Pfam" id="PF02954">
    <property type="entry name" value="HTH_8"/>
    <property type="match status" value="1"/>
</dbReference>
<dbReference type="InterPro" id="IPR025943">
    <property type="entry name" value="Sigma_54_int_dom_ATP-bd_2"/>
</dbReference>
<dbReference type="AlphaFoldDB" id="A0A840BV80"/>
<dbReference type="CDD" id="cd00009">
    <property type="entry name" value="AAA"/>
    <property type="match status" value="1"/>
</dbReference>
<gene>
    <name evidence="9" type="ORF">GGR36_004072</name>
</gene>
<dbReference type="InterPro" id="IPR002078">
    <property type="entry name" value="Sigma_54_int"/>
</dbReference>
<dbReference type="GO" id="GO:0006355">
    <property type="term" value="P:regulation of DNA-templated transcription"/>
    <property type="evidence" value="ECO:0007669"/>
    <property type="project" value="InterPro"/>
</dbReference>
<dbReference type="Pfam" id="PF25601">
    <property type="entry name" value="AAA_lid_14"/>
    <property type="match status" value="1"/>
</dbReference>
<dbReference type="PROSITE" id="PS00676">
    <property type="entry name" value="SIGMA54_INTERACT_2"/>
    <property type="match status" value="1"/>
</dbReference>
<name>A0A840BV80_9RHOO</name>
<evidence type="ECO:0000256" key="5">
    <source>
        <dbReference type="ARBA" id="ARBA00023163"/>
    </source>
</evidence>
<evidence type="ECO:0000313" key="10">
    <source>
        <dbReference type="Proteomes" id="UP000561045"/>
    </source>
</evidence>
<keyword evidence="2" id="KW-0067">ATP-binding</keyword>
<dbReference type="PANTHER" id="PTHR32071">
    <property type="entry name" value="TRANSCRIPTIONAL REGULATORY PROTEIN"/>
    <property type="match status" value="1"/>
</dbReference>
<evidence type="ECO:0000256" key="3">
    <source>
        <dbReference type="ARBA" id="ARBA00023015"/>
    </source>
</evidence>
<dbReference type="InterPro" id="IPR025944">
    <property type="entry name" value="Sigma_54_int_dom_CS"/>
</dbReference>
<evidence type="ECO:0000256" key="4">
    <source>
        <dbReference type="ARBA" id="ARBA00023125"/>
    </source>
</evidence>
<dbReference type="InterPro" id="IPR011006">
    <property type="entry name" value="CheY-like_superfamily"/>
</dbReference>
<keyword evidence="6" id="KW-0597">Phosphoprotein</keyword>